<dbReference type="Proteomes" id="UP001234178">
    <property type="component" value="Unassembled WGS sequence"/>
</dbReference>
<accession>A0ABQ9Z3Z3</accession>
<reference evidence="2 3" key="1">
    <citation type="journal article" date="2023" name="Nucleic Acids Res.">
        <title>The hologenome of Daphnia magna reveals possible DNA methylation and microbiome-mediated evolution of the host genome.</title>
        <authorList>
            <person name="Chaturvedi A."/>
            <person name="Li X."/>
            <person name="Dhandapani V."/>
            <person name="Marshall H."/>
            <person name="Kissane S."/>
            <person name="Cuenca-Cambronero M."/>
            <person name="Asole G."/>
            <person name="Calvet F."/>
            <person name="Ruiz-Romero M."/>
            <person name="Marangio P."/>
            <person name="Guigo R."/>
            <person name="Rago D."/>
            <person name="Mirbahai L."/>
            <person name="Eastwood N."/>
            <person name="Colbourne J.K."/>
            <person name="Zhou J."/>
            <person name="Mallon E."/>
            <person name="Orsini L."/>
        </authorList>
    </citation>
    <scope>NUCLEOTIDE SEQUENCE [LARGE SCALE GENOMIC DNA]</scope>
    <source>
        <strain evidence="2">LRV0_1</strain>
    </source>
</reference>
<evidence type="ECO:0000313" key="2">
    <source>
        <dbReference type="EMBL" id="KAK4007550.1"/>
    </source>
</evidence>
<protein>
    <submittedName>
        <fullName evidence="2">Uncharacterized protein</fullName>
    </submittedName>
</protein>
<organism evidence="2 3">
    <name type="scientific">Daphnia magna</name>
    <dbReference type="NCBI Taxonomy" id="35525"/>
    <lineage>
        <taxon>Eukaryota</taxon>
        <taxon>Metazoa</taxon>
        <taxon>Ecdysozoa</taxon>
        <taxon>Arthropoda</taxon>
        <taxon>Crustacea</taxon>
        <taxon>Branchiopoda</taxon>
        <taxon>Diplostraca</taxon>
        <taxon>Cladocera</taxon>
        <taxon>Anomopoda</taxon>
        <taxon>Daphniidae</taxon>
        <taxon>Daphnia</taxon>
    </lineage>
</organism>
<feature type="compositionally biased region" description="Basic and acidic residues" evidence="1">
    <location>
        <begin position="113"/>
        <end position="123"/>
    </location>
</feature>
<feature type="compositionally biased region" description="Polar residues" evidence="1">
    <location>
        <begin position="57"/>
        <end position="82"/>
    </location>
</feature>
<proteinExistence type="predicted"/>
<gene>
    <name evidence="2" type="ORF">OUZ56_012708</name>
</gene>
<comment type="caution">
    <text evidence="2">The sequence shown here is derived from an EMBL/GenBank/DDBJ whole genome shotgun (WGS) entry which is preliminary data.</text>
</comment>
<keyword evidence="3" id="KW-1185">Reference proteome</keyword>
<sequence>MNTGQLRQSKRIMGIEASPLSDKVSQTGARPKVLLQGEVETQASREIGHSNPHRGSESLNPIESTDPKTNPTCNYRNLLLQQKTRDSGLGEESVVEPANPWEETVVGAEPTIEEGKTKDRESSDSQGWRSPLDPSRESSIVVSADENESEKGSPISPRTASPAAMAQ</sequence>
<evidence type="ECO:0000256" key="1">
    <source>
        <dbReference type="SAM" id="MobiDB-lite"/>
    </source>
</evidence>
<dbReference type="EMBL" id="JAOYFB010000002">
    <property type="protein sequence ID" value="KAK4007550.1"/>
    <property type="molecule type" value="Genomic_DNA"/>
</dbReference>
<name>A0ABQ9Z3Z3_9CRUS</name>
<feature type="region of interest" description="Disordered" evidence="1">
    <location>
        <begin position="1"/>
        <end position="167"/>
    </location>
</feature>
<evidence type="ECO:0000313" key="3">
    <source>
        <dbReference type="Proteomes" id="UP001234178"/>
    </source>
</evidence>